<dbReference type="EMBL" id="KV427626">
    <property type="protein sequence ID" value="KZT06092.1"/>
    <property type="molecule type" value="Genomic_DNA"/>
</dbReference>
<evidence type="ECO:0000256" key="1">
    <source>
        <dbReference type="SAM" id="MobiDB-lite"/>
    </source>
</evidence>
<protein>
    <submittedName>
        <fullName evidence="2">Uncharacterized protein</fullName>
    </submittedName>
</protein>
<feature type="compositionally biased region" description="Acidic residues" evidence="1">
    <location>
        <begin position="337"/>
        <end position="346"/>
    </location>
</feature>
<evidence type="ECO:0000313" key="3">
    <source>
        <dbReference type="Proteomes" id="UP000076871"/>
    </source>
</evidence>
<evidence type="ECO:0000313" key="2">
    <source>
        <dbReference type="EMBL" id="KZT06092.1"/>
    </source>
</evidence>
<feature type="compositionally biased region" description="Polar residues" evidence="1">
    <location>
        <begin position="219"/>
        <end position="259"/>
    </location>
</feature>
<feature type="compositionally biased region" description="Acidic residues" evidence="1">
    <location>
        <begin position="287"/>
        <end position="297"/>
    </location>
</feature>
<feature type="compositionally biased region" description="Basic and acidic residues" evidence="1">
    <location>
        <begin position="276"/>
        <end position="285"/>
    </location>
</feature>
<organism evidence="2 3">
    <name type="scientific">Laetiporus sulphureus 93-53</name>
    <dbReference type="NCBI Taxonomy" id="1314785"/>
    <lineage>
        <taxon>Eukaryota</taxon>
        <taxon>Fungi</taxon>
        <taxon>Dikarya</taxon>
        <taxon>Basidiomycota</taxon>
        <taxon>Agaricomycotina</taxon>
        <taxon>Agaricomycetes</taxon>
        <taxon>Polyporales</taxon>
        <taxon>Laetiporus</taxon>
    </lineage>
</organism>
<dbReference type="Proteomes" id="UP000076871">
    <property type="component" value="Unassembled WGS sequence"/>
</dbReference>
<dbReference type="RefSeq" id="XP_040763832.1">
    <property type="nucleotide sequence ID" value="XM_040912613.1"/>
</dbReference>
<dbReference type="AlphaFoldDB" id="A0A165E1Z4"/>
<keyword evidence="3" id="KW-1185">Reference proteome</keyword>
<sequence length="459" mass="50718">MQPSDNSKHSTKATLDLASTQGAAHQADLPASEPDKGETKATTTLSIEESEQPKMTRKPSSSSVGPDKENIVRKQKRVVPATDSVAQREIPTRSKRKAADMVEGTDDIDHERLLKRLKLGSHNFNETTDTDSENEVARFLPIPTCLLTKITVGVDVESRTPTKKSDNDPAQKDILTSTSVRAVSSDLDSSSVRKEKSSSEPPPECADGQDSPIKDHRAVSQSSVREPTPKTSVTAGKESLQSSTASAVSNTEEGAQVTASEEIQAVCDRSDKICHEDVGADKPSAEDTYEENDESDAESSSSDPDIDYELAVVTDSDDSDTDSDDDDEPVDERGHDDDPEDNEPPEAIEVKPNTFQRRTEISIWRYACIYRIEPYIFEYRDRISASVEAEEKRYQARIRGDVSKEHVLKPPEFWRIPLTKINRDFDIRPDYKSHGTPARPPSPARGIVARRSLALRCPP</sequence>
<accession>A0A165E1Z4</accession>
<feature type="compositionally biased region" description="Acidic residues" evidence="1">
    <location>
        <begin position="315"/>
        <end position="330"/>
    </location>
</feature>
<dbReference type="GeneID" id="63829641"/>
<dbReference type="InParanoid" id="A0A165E1Z4"/>
<feature type="region of interest" description="Disordered" evidence="1">
    <location>
        <begin position="1"/>
        <end position="104"/>
    </location>
</feature>
<name>A0A165E1Z4_9APHY</name>
<feature type="compositionally biased region" description="Basic and acidic residues" evidence="1">
    <location>
        <begin position="159"/>
        <end position="171"/>
    </location>
</feature>
<reference evidence="2 3" key="1">
    <citation type="journal article" date="2016" name="Mol. Biol. Evol.">
        <title>Comparative Genomics of Early-Diverging Mushroom-Forming Fungi Provides Insights into the Origins of Lignocellulose Decay Capabilities.</title>
        <authorList>
            <person name="Nagy L.G."/>
            <person name="Riley R."/>
            <person name="Tritt A."/>
            <person name="Adam C."/>
            <person name="Daum C."/>
            <person name="Floudas D."/>
            <person name="Sun H."/>
            <person name="Yadav J.S."/>
            <person name="Pangilinan J."/>
            <person name="Larsson K.H."/>
            <person name="Matsuura K."/>
            <person name="Barry K."/>
            <person name="Labutti K."/>
            <person name="Kuo R."/>
            <person name="Ohm R.A."/>
            <person name="Bhattacharya S.S."/>
            <person name="Shirouzu T."/>
            <person name="Yoshinaga Y."/>
            <person name="Martin F.M."/>
            <person name="Grigoriev I.V."/>
            <person name="Hibbett D.S."/>
        </authorList>
    </citation>
    <scope>NUCLEOTIDE SEQUENCE [LARGE SCALE GENOMIC DNA]</scope>
    <source>
        <strain evidence="2 3">93-53</strain>
    </source>
</reference>
<feature type="region of interest" description="Disordered" evidence="1">
    <location>
        <begin position="159"/>
        <end position="259"/>
    </location>
</feature>
<feature type="region of interest" description="Disordered" evidence="1">
    <location>
        <begin position="276"/>
        <end position="353"/>
    </location>
</feature>
<proteinExistence type="predicted"/>
<feature type="compositionally biased region" description="Polar residues" evidence="1">
    <location>
        <begin position="174"/>
        <end position="188"/>
    </location>
</feature>
<gene>
    <name evidence="2" type="ORF">LAESUDRAFT_759623</name>
</gene>